<dbReference type="PANTHER" id="PTHR43415">
    <property type="entry name" value="SPERMIDINE N(1)-ACETYLTRANSFERASE"/>
    <property type="match status" value="1"/>
</dbReference>
<dbReference type="InterPro" id="IPR016181">
    <property type="entry name" value="Acyl_CoA_acyltransferase"/>
</dbReference>
<feature type="region of interest" description="Disordered" evidence="1">
    <location>
        <begin position="898"/>
        <end position="920"/>
    </location>
</feature>
<dbReference type="GO" id="GO:0016747">
    <property type="term" value="F:acyltransferase activity, transferring groups other than amino-acyl groups"/>
    <property type="evidence" value="ECO:0007669"/>
    <property type="project" value="InterPro"/>
</dbReference>
<name>A0A8H5P594_9HYPO</name>
<dbReference type="Pfam" id="PF00583">
    <property type="entry name" value="Acetyltransf_1"/>
    <property type="match status" value="1"/>
</dbReference>
<accession>A0A8H5P594</accession>
<gene>
    <name evidence="3" type="ORF">FPANT_7096</name>
</gene>
<sequence>MDISSVTKAFQSERLIYRSPEDNDKDKEFFFKHIENDPVAKALADPSILRPKNKKGVEDFLTEFQKSTLAVVLCLSPTEAKKQNIESEEPVPIGFICIGWGGKRTNMEQHRATHIGIVVAEPFRNKGYGGESINWALDWAFRFGGYHRVGIGTFGFNERGQHLYKKLGFVEEGRSREALWFDRKWWDMIDYGMLEHEWEALRAKQNGDNYQPATAHILDQSLSVSEVNFTPANDSMHQTLALSSAATMSNLRCALCGITIPCAHPSHGDQQQRVWWREIFAVKREEDQSHFSLTPLGYSPDGSLQPHPVIPPDEGFFIHQACWPIYRDKMFLESGRRYENEQILQVLFDFIQSMPRNRDGWISYLCPSNETALYLATFPGDYYPRCDFLKADPSISVTTPAACPLVDRGTYGVDDTETSSDLFSKLSTELNHCIINLLDNGSFFNLRLASKAVANLSKPTELPQTFWASRFNYGHEMSFFPMEHPRTETWRELYFNVKDALRDTSKTGHMANRCRIWNGLTMITRYLEAMLDQRPRLDDTARLREELVSLGYEMTQKVQGFGGDRGENPSGNIHVRGSRYLKLRLGGAWISVTTGWADGRPYIIGFRVTRRDHTEMFRIGLINTNEETHFPIKPSDQVIALKVATTLGGIVGLAFRIKDELGGVDWKIVGKVDKPDDYVGITLLKPQNGPYISGLLLGLDACKIVSIQLVEKLGDATAVDKPRSLGQQHVWHPAPPQPDVVTVFNPTVDEEPAFILNMDFGGPSGSLLPLLTRVAMIFDDLHLTVKGLGFYYTDGTEREFGFREIVSDSRQRLTAIELSVPIDGPAGERIIGLNAMNRWFFRLFTSFTPRRILPIAGLEMNTEAMDYGEPVTGFLAQVRMIPSDGSLQSFGLAHLDHLDSSQPKSPSPAPRLYNDHPGPSNSVCLNNVKRIGISCGREGRNRRPEQVSGFHFEFWDNSRPVYVGQWFKEIGHLDVCEGERITTFTFWNELVGCAYHNGRNPKYSGVRIEKSGPEPNAVEVHPGPHRDMHETCYAENRFERLDHLVWEVFHSHDTTNVLVKPTPLAKRCLSTESHIREEVCTKSDKMFWEIEDGKGGWTSVSQIAAFFNPDTKGLCGMEFTYKDNQIRRGGYTEGAKTTYKVKRWEKITGAWPKSTTTNVSGDILDVSFLLKDTVRMEMNCNGVKVHDHNPHIVYPSQCTGIPTARRVPGGESDCVGVYLEMWPDLKDKVCCHKFGPVYVELADEDEDQEME</sequence>
<dbReference type="EMBL" id="JAAOAR010000340">
    <property type="protein sequence ID" value="KAF5586900.1"/>
    <property type="molecule type" value="Genomic_DNA"/>
</dbReference>
<evidence type="ECO:0000313" key="3">
    <source>
        <dbReference type="EMBL" id="KAF5586900.1"/>
    </source>
</evidence>
<dbReference type="PANTHER" id="PTHR43415:SF3">
    <property type="entry name" value="GNAT-FAMILY ACETYLTRANSFERASE"/>
    <property type="match status" value="1"/>
</dbReference>
<evidence type="ECO:0000259" key="2">
    <source>
        <dbReference type="PROSITE" id="PS51186"/>
    </source>
</evidence>
<dbReference type="Pfam" id="PF24539">
    <property type="entry name" value="DUF7600"/>
    <property type="match status" value="1"/>
</dbReference>
<dbReference type="InterPro" id="IPR056021">
    <property type="entry name" value="DUF7600"/>
</dbReference>
<evidence type="ECO:0000256" key="1">
    <source>
        <dbReference type="SAM" id="MobiDB-lite"/>
    </source>
</evidence>
<organism evidence="3 4">
    <name type="scientific">Fusarium pseudoanthophilum</name>
    <dbReference type="NCBI Taxonomy" id="48495"/>
    <lineage>
        <taxon>Eukaryota</taxon>
        <taxon>Fungi</taxon>
        <taxon>Dikarya</taxon>
        <taxon>Ascomycota</taxon>
        <taxon>Pezizomycotina</taxon>
        <taxon>Sordariomycetes</taxon>
        <taxon>Hypocreomycetidae</taxon>
        <taxon>Hypocreales</taxon>
        <taxon>Nectriaceae</taxon>
        <taxon>Fusarium</taxon>
        <taxon>Fusarium fujikuroi species complex</taxon>
    </lineage>
</organism>
<dbReference type="AlphaFoldDB" id="A0A8H5P594"/>
<feature type="domain" description="N-acetyltransferase" evidence="2">
    <location>
        <begin position="47"/>
        <end position="187"/>
    </location>
</feature>
<keyword evidence="4" id="KW-1185">Reference proteome</keyword>
<evidence type="ECO:0000313" key="4">
    <source>
        <dbReference type="Proteomes" id="UP000544095"/>
    </source>
</evidence>
<reference evidence="3 4" key="1">
    <citation type="submission" date="2020-05" db="EMBL/GenBank/DDBJ databases">
        <title>Identification and distribution of gene clusters putatively required for synthesis of sphingolipid metabolism inhibitors in phylogenetically diverse species of the filamentous fungus Fusarium.</title>
        <authorList>
            <person name="Kim H.-S."/>
            <person name="Busman M."/>
            <person name="Brown D.W."/>
            <person name="Divon H."/>
            <person name="Uhlig S."/>
            <person name="Proctor R.H."/>
        </authorList>
    </citation>
    <scope>NUCLEOTIDE SEQUENCE [LARGE SCALE GENOMIC DNA]</scope>
    <source>
        <strain evidence="3 4">NRRL 25211</strain>
    </source>
</reference>
<dbReference type="SUPFAM" id="SSF55729">
    <property type="entry name" value="Acyl-CoA N-acyltransferases (Nat)"/>
    <property type="match status" value="1"/>
</dbReference>
<dbReference type="Proteomes" id="UP000544095">
    <property type="component" value="Unassembled WGS sequence"/>
</dbReference>
<dbReference type="PROSITE" id="PS51186">
    <property type="entry name" value="GNAT"/>
    <property type="match status" value="1"/>
</dbReference>
<dbReference type="InterPro" id="IPR000182">
    <property type="entry name" value="GNAT_dom"/>
</dbReference>
<dbReference type="Gene3D" id="3.40.630.30">
    <property type="match status" value="1"/>
</dbReference>
<proteinExistence type="predicted"/>
<protein>
    <recommendedName>
        <fullName evidence="2">N-acetyltransferase domain-containing protein</fullName>
    </recommendedName>
</protein>
<dbReference type="CDD" id="cd04301">
    <property type="entry name" value="NAT_SF"/>
    <property type="match status" value="1"/>
</dbReference>
<comment type="caution">
    <text evidence="3">The sequence shown here is derived from an EMBL/GenBank/DDBJ whole genome shotgun (WGS) entry which is preliminary data.</text>
</comment>